<gene>
    <name evidence="1" type="ORF">BABINDRAFT_114529</name>
</gene>
<evidence type="ECO:0000313" key="2">
    <source>
        <dbReference type="Proteomes" id="UP000094336"/>
    </source>
</evidence>
<sequence>MEDIGLYLNLSRNPFGSTAYYKQRLAGYIHNRVRFSLQLDSHYFLIGHLFIARKYVHFECIQVQSGRQHRLNIELPYYMLLEYYA</sequence>
<accession>A0A1E3QWH3</accession>
<dbReference type="Proteomes" id="UP000094336">
    <property type="component" value="Unassembled WGS sequence"/>
</dbReference>
<name>A0A1E3QWH3_9ASCO</name>
<reference evidence="2" key="1">
    <citation type="submission" date="2016-05" db="EMBL/GenBank/DDBJ databases">
        <title>Comparative genomics of biotechnologically important yeasts.</title>
        <authorList>
            <consortium name="DOE Joint Genome Institute"/>
            <person name="Riley R."/>
            <person name="Haridas S."/>
            <person name="Wolfe K.H."/>
            <person name="Lopes M.R."/>
            <person name="Hittinger C.T."/>
            <person name="Goker M."/>
            <person name="Salamov A."/>
            <person name="Wisecaver J."/>
            <person name="Long T.M."/>
            <person name="Aerts A.L."/>
            <person name="Barry K."/>
            <person name="Choi C."/>
            <person name="Clum A."/>
            <person name="Coughlan A.Y."/>
            <person name="Deshpande S."/>
            <person name="Douglass A.P."/>
            <person name="Hanson S.J."/>
            <person name="Klenk H.-P."/>
            <person name="Labutti K."/>
            <person name="Lapidus A."/>
            <person name="Lindquist E."/>
            <person name="Lipzen A."/>
            <person name="Meier-Kolthoff J.P."/>
            <person name="Ohm R.A."/>
            <person name="Otillar R.P."/>
            <person name="Pangilinan J."/>
            <person name="Peng Y."/>
            <person name="Rokas A."/>
            <person name="Rosa C.A."/>
            <person name="Scheuner C."/>
            <person name="Sibirny A.A."/>
            <person name="Slot J.C."/>
            <person name="Stielow J.B."/>
            <person name="Sun H."/>
            <person name="Kurtzman C.P."/>
            <person name="Blackwell M."/>
            <person name="Grigoriev I.V."/>
            <person name="Jeffries T.W."/>
        </authorList>
    </citation>
    <scope>NUCLEOTIDE SEQUENCE [LARGE SCALE GENOMIC DNA]</scope>
    <source>
        <strain evidence="2">NRRL Y-12698</strain>
    </source>
</reference>
<protein>
    <submittedName>
        <fullName evidence="1">Uncharacterized protein</fullName>
    </submittedName>
</protein>
<dbReference type="AlphaFoldDB" id="A0A1E3QWH3"/>
<proteinExistence type="predicted"/>
<dbReference type="GeneID" id="30144722"/>
<keyword evidence="2" id="KW-1185">Reference proteome</keyword>
<evidence type="ECO:0000313" key="1">
    <source>
        <dbReference type="EMBL" id="ODQ82033.1"/>
    </source>
</evidence>
<dbReference type="EMBL" id="KV454427">
    <property type="protein sequence ID" value="ODQ82033.1"/>
    <property type="molecule type" value="Genomic_DNA"/>
</dbReference>
<dbReference type="RefSeq" id="XP_018987361.1">
    <property type="nucleotide sequence ID" value="XM_019126868.1"/>
</dbReference>
<organism evidence="1 2">
    <name type="scientific">Babjeviella inositovora NRRL Y-12698</name>
    <dbReference type="NCBI Taxonomy" id="984486"/>
    <lineage>
        <taxon>Eukaryota</taxon>
        <taxon>Fungi</taxon>
        <taxon>Dikarya</taxon>
        <taxon>Ascomycota</taxon>
        <taxon>Saccharomycotina</taxon>
        <taxon>Pichiomycetes</taxon>
        <taxon>Serinales incertae sedis</taxon>
        <taxon>Babjeviella</taxon>
    </lineage>
</organism>